<feature type="compositionally biased region" description="Low complexity" evidence="11">
    <location>
        <begin position="324"/>
        <end position="333"/>
    </location>
</feature>
<protein>
    <recommendedName>
        <fullName evidence="10">Potassium transport protein</fullName>
    </recommendedName>
</protein>
<feature type="transmembrane region" description="Helical" evidence="10">
    <location>
        <begin position="499"/>
        <end position="516"/>
    </location>
</feature>
<dbReference type="NCBIfam" id="TIGR00934">
    <property type="entry name" value="2a38euk"/>
    <property type="match status" value="1"/>
</dbReference>
<evidence type="ECO:0000256" key="7">
    <source>
        <dbReference type="ARBA" id="ARBA00022989"/>
    </source>
</evidence>
<sequence length="927" mass="102078">MDALKNTIRAGIEAVRPSFFSKHPHFNFISAHYMYIVAMVIVGSVLVFASGKGRIDFIDAFFLAAGSSTQAGLNTVDINMLNTVQQVILYLWPWLTNPITINTFVVWLRLYWFEKRFQHIASEARRRRGTISKSKARLNRVDSMDPEKAVNGRKITVMLGGTRTRINNDGTVLGDAPPAASSDQNAAPPANGAPPAAPSRRRSDARLAPTVSRNDSLASTTFKAPPAPSNGATPASYPAPDHIDFVERQRKGDDEVLRIPNPRDVERGMVPKPVRAGEEEEPDATESQAGDEGATPGLPGSLTPIYDARQQAITIQEPERRRVPSMSSLASSSEDSRRPFYASVKSRIPKFLRRGWNKAFSKGGTTSGDSNGILHRRPSLQAMRTAFSREKVDGTPYLSFEPTIGRNSTFPNLTEEQREELGGIEYRSLKTLAVILAVYFWGFMAFGLVGLLPWILNTQPWSAIVSSAGVSRTWWAFFTSSSAFMDLGFTLTPDSMNSFNTATWPLLLMSFLIIIGNTGFPIMLRCMIWVASHLVPVSSGIYEELRFLLDHPRRCFTLLFPSAATWWLFGLLLIMNGLDVMFFIVLDLSAAPVVNLPAGLKVLNGVFEAASTRTAGFSCVNLSELHPAVQFSYMVMMYISVFPIAISVRRTNVYEEKSLGIYSTDTDEQLNQSNQSDLSYVGSHLRRQLSFDLWYIVLGFFILCIAEGPKLMNGEFNQFAVLFEVVSAYGTVGMSLGYPGVNASLCSQFSTIGKLVLVAMMIRGRHRGLPYGLDRAILLPSESLNAREAAEDMERLARRASQNSANAFVSPAGLNAAGSKARSISRDRGSKIFTSLLHPGPPMPHLHVNHSLRSEFEPPMRRSTEPLARTVSAIDSPGVAPEDTDQGMMSASGMSRVTKISSIHTEPGAMRRWASSRLKKVQTSDLA</sequence>
<dbReference type="RefSeq" id="XP_070870538.1">
    <property type="nucleotide sequence ID" value="XM_071007316.1"/>
</dbReference>
<feature type="transmembrane region" description="Helical" evidence="10">
    <location>
        <begin position="88"/>
        <end position="112"/>
    </location>
</feature>
<evidence type="ECO:0000256" key="11">
    <source>
        <dbReference type="SAM" id="MobiDB-lite"/>
    </source>
</evidence>
<dbReference type="PANTHER" id="PTHR31064:SF30">
    <property type="entry name" value="HIGH-AFFINITY POTASSIUM TRANSPORT PROTEIN-RELATED"/>
    <property type="match status" value="1"/>
</dbReference>
<keyword evidence="13" id="KW-1185">Reference proteome</keyword>
<evidence type="ECO:0000256" key="1">
    <source>
        <dbReference type="ARBA" id="ARBA00004141"/>
    </source>
</evidence>
<feature type="transmembrane region" description="Helical" evidence="10">
    <location>
        <begin position="693"/>
        <end position="712"/>
    </location>
</feature>
<keyword evidence="6 10" id="KW-0630">Potassium</keyword>
<keyword evidence="3 10" id="KW-0813">Transport</keyword>
<keyword evidence="9 10" id="KW-0472">Membrane</keyword>
<dbReference type="InterPro" id="IPR051143">
    <property type="entry name" value="TrkH_K-transport"/>
</dbReference>
<comment type="subcellular location">
    <subcellularLocation>
        <location evidence="1">Membrane</location>
        <topology evidence="1">Multi-pass membrane protein</topology>
    </subcellularLocation>
</comment>
<feature type="transmembrane region" description="Helical" evidence="10">
    <location>
        <begin position="32"/>
        <end position="50"/>
    </location>
</feature>
<dbReference type="Proteomes" id="UP001600064">
    <property type="component" value="Unassembled WGS sequence"/>
</dbReference>
<feature type="compositionally biased region" description="Basic and acidic residues" evidence="11">
    <location>
        <begin position="241"/>
        <end position="269"/>
    </location>
</feature>
<evidence type="ECO:0000313" key="12">
    <source>
        <dbReference type="EMBL" id="KAL2271814.1"/>
    </source>
</evidence>
<evidence type="ECO:0000256" key="2">
    <source>
        <dbReference type="ARBA" id="ARBA00009137"/>
    </source>
</evidence>
<gene>
    <name evidence="12" type="ORF">VTJ83DRAFT_1185</name>
</gene>
<feature type="transmembrane region" description="Helical" evidence="10">
    <location>
        <begin position="563"/>
        <end position="586"/>
    </location>
</feature>
<keyword evidence="4 10" id="KW-0633">Potassium transport</keyword>
<dbReference type="PANTHER" id="PTHR31064">
    <property type="entry name" value="POTASSIUM TRANSPORT PROTEIN DDB_G0292412-RELATED"/>
    <property type="match status" value="1"/>
</dbReference>
<feature type="transmembrane region" description="Helical" evidence="10">
    <location>
        <begin position="631"/>
        <end position="648"/>
    </location>
</feature>
<evidence type="ECO:0000313" key="13">
    <source>
        <dbReference type="Proteomes" id="UP001600064"/>
    </source>
</evidence>
<keyword evidence="7 10" id="KW-1133">Transmembrane helix</keyword>
<dbReference type="InterPro" id="IPR004773">
    <property type="entry name" value="K/Na_transp_Trk1/HKT1"/>
</dbReference>
<evidence type="ECO:0000256" key="9">
    <source>
        <dbReference type="ARBA" id="ARBA00023136"/>
    </source>
</evidence>
<dbReference type="EMBL" id="JAZGUE010000001">
    <property type="protein sequence ID" value="KAL2271814.1"/>
    <property type="molecule type" value="Genomic_DNA"/>
</dbReference>
<feature type="region of interest" description="Disordered" evidence="11">
    <location>
        <begin position="166"/>
        <end position="338"/>
    </location>
</feature>
<feature type="transmembrane region" description="Helical" evidence="10">
    <location>
        <begin position="432"/>
        <end position="454"/>
    </location>
</feature>
<name>A0ABR4DR32_9PEZI</name>
<keyword evidence="5 10" id="KW-0812">Transmembrane</keyword>
<comment type="caution">
    <text evidence="12">The sequence shown here is derived from an EMBL/GenBank/DDBJ whole genome shotgun (WGS) entry which is preliminary data.</text>
</comment>
<accession>A0ABR4DR32</accession>
<feature type="compositionally biased region" description="Polar residues" evidence="11">
    <location>
        <begin position="211"/>
        <end position="222"/>
    </location>
</feature>
<evidence type="ECO:0000256" key="4">
    <source>
        <dbReference type="ARBA" id="ARBA00022538"/>
    </source>
</evidence>
<keyword evidence="8 10" id="KW-0406">Ion transport</keyword>
<dbReference type="Pfam" id="PF02386">
    <property type="entry name" value="TrkH"/>
    <property type="match status" value="1"/>
</dbReference>
<evidence type="ECO:0000256" key="5">
    <source>
        <dbReference type="ARBA" id="ARBA00022692"/>
    </source>
</evidence>
<dbReference type="PIRSF" id="PIRSF002450">
    <property type="entry name" value="K+_transpter_TRK"/>
    <property type="match status" value="1"/>
</dbReference>
<evidence type="ECO:0000256" key="3">
    <source>
        <dbReference type="ARBA" id="ARBA00022448"/>
    </source>
</evidence>
<dbReference type="InterPro" id="IPR015958">
    <property type="entry name" value="Trk1_fungi"/>
</dbReference>
<comment type="similarity">
    <text evidence="2 10">Belongs to the TrkH potassium transport family.</text>
</comment>
<evidence type="ECO:0000256" key="6">
    <source>
        <dbReference type="ARBA" id="ARBA00022958"/>
    </source>
</evidence>
<proteinExistence type="inferred from homology"/>
<dbReference type="InterPro" id="IPR003445">
    <property type="entry name" value="Cat_transpt"/>
</dbReference>
<evidence type="ECO:0000256" key="8">
    <source>
        <dbReference type="ARBA" id="ARBA00023065"/>
    </source>
</evidence>
<organism evidence="12 13">
    <name type="scientific">Remersonia thermophila</name>
    <dbReference type="NCBI Taxonomy" id="72144"/>
    <lineage>
        <taxon>Eukaryota</taxon>
        <taxon>Fungi</taxon>
        <taxon>Dikarya</taxon>
        <taxon>Ascomycota</taxon>
        <taxon>Pezizomycotina</taxon>
        <taxon>Sordariomycetes</taxon>
        <taxon>Sordariomycetidae</taxon>
        <taxon>Sordariales</taxon>
        <taxon>Sordariales incertae sedis</taxon>
        <taxon>Remersonia</taxon>
    </lineage>
</organism>
<evidence type="ECO:0000256" key="10">
    <source>
        <dbReference type="PIRNR" id="PIRNR002450"/>
    </source>
</evidence>
<dbReference type="GeneID" id="98121960"/>
<reference evidence="12 13" key="1">
    <citation type="journal article" date="2024" name="Commun. Biol.">
        <title>Comparative genomic analysis of thermophilic fungi reveals convergent evolutionary adaptations and gene losses.</title>
        <authorList>
            <person name="Steindorff A.S."/>
            <person name="Aguilar-Pontes M.V."/>
            <person name="Robinson A.J."/>
            <person name="Andreopoulos B."/>
            <person name="LaButti K."/>
            <person name="Kuo A."/>
            <person name="Mondo S."/>
            <person name="Riley R."/>
            <person name="Otillar R."/>
            <person name="Haridas S."/>
            <person name="Lipzen A."/>
            <person name="Grimwood J."/>
            <person name="Schmutz J."/>
            <person name="Clum A."/>
            <person name="Reid I.D."/>
            <person name="Moisan M.C."/>
            <person name="Butler G."/>
            <person name="Nguyen T.T.M."/>
            <person name="Dewar K."/>
            <person name="Conant G."/>
            <person name="Drula E."/>
            <person name="Henrissat B."/>
            <person name="Hansel C."/>
            <person name="Singer S."/>
            <person name="Hutchinson M.I."/>
            <person name="de Vries R.P."/>
            <person name="Natvig D.O."/>
            <person name="Powell A.J."/>
            <person name="Tsang A."/>
            <person name="Grigoriev I.V."/>
        </authorList>
    </citation>
    <scope>NUCLEOTIDE SEQUENCE [LARGE SCALE GENOMIC DNA]</scope>
    <source>
        <strain evidence="12 13">ATCC 22073</strain>
    </source>
</reference>